<feature type="domain" description="ABC transporter" evidence="1">
    <location>
        <begin position="17"/>
        <end position="91"/>
    </location>
</feature>
<dbReference type="Proteomes" id="UP000306585">
    <property type="component" value="Unassembled WGS sequence"/>
</dbReference>
<dbReference type="PANTHER" id="PTHR43514:SF10">
    <property type="entry name" value="MOLYBDENUM IMPORT ATP-BINDING PROTEIN MODC 2"/>
    <property type="match status" value="1"/>
</dbReference>
<sequence>MNLSACFRSRQGAFNLDVELGLPDRGITALFGHSGSGKTTILRAMAGLARAKGYMHLGDHIWQDDAAGILVPTHERPVAYVFQEASLFPHILVPGFGIVVLVQNQSP</sequence>
<dbReference type="GO" id="GO:0005524">
    <property type="term" value="F:ATP binding"/>
    <property type="evidence" value="ECO:0007669"/>
    <property type="project" value="UniProtKB-KW"/>
</dbReference>
<evidence type="ECO:0000313" key="2">
    <source>
        <dbReference type="EMBL" id="TLS65464.1"/>
    </source>
</evidence>
<protein>
    <submittedName>
        <fullName evidence="2">ATP-binding cassette domain-containing protein</fullName>
    </submittedName>
</protein>
<accession>A0A5R9GQL3</accession>
<dbReference type="InterPro" id="IPR003439">
    <property type="entry name" value="ABC_transporter-like_ATP-bd"/>
</dbReference>
<reference evidence="2 3" key="1">
    <citation type="journal article" date="2019" name="Appl. Environ. Microbiol.">
        <title>Environmental Evidence and Genomic Insight of Iron-oxidizing Bacteria Preference Towards More Corrosion Resistant Stainless Steel at Higher Salinities.</title>
        <authorList>
            <person name="Garrison C.E."/>
            <person name="Price K.A."/>
            <person name="Field E.K."/>
        </authorList>
    </citation>
    <scope>NUCLEOTIDE SEQUENCE [LARGE SCALE GENOMIC DNA]</scope>
    <source>
        <strain evidence="2 3">P3</strain>
    </source>
</reference>
<comment type="caution">
    <text evidence="2">The sequence shown here is derived from an EMBL/GenBank/DDBJ whole genome shotgun (WGS) entry which is preliminary data.</text>
</comment>
<dbReference type="Pfam" id="PF00005">
    <property type="entry name" value="ABC_tran"/>
    <property type="match status" value="1"/>
</dbReference>
<name>A0A5R9GQL3_9PROT</name>
<dbReference type="PANTHER" id="PTHR43514">
    <property type="entry name" value="ABC TRANSPORTER I FAMILY MEMBER 10"/>
    <property type="match status" value="1"/>
</dbReference>
<dbReference type="GO" id="GO:0016887">
    <property type="term" value="F:ATP hydrolysis activity"/>
    <property type="evidence" value="ECO:0007669"/>
    <property type="project" value="InterPro"/>
</dbReference>
<organism evidence="2 3">
    <name type="scientific">Mariprofundus erugo</name>
    <dbReference type="NCBI Taxonomy" id="2528639"/>
    <lineage>
        <taxon>Bacteria</taxon>
        <taxon>Pseudomonadati</taxon>
        <taxon>Pseudomonadota</taxon>
        <taxon>Candidatius Mariprofundia</taxon>
        <taxon>Mariprofundales</taxon>
        <taxon>Mariprofundaceae</taxon>
        <taxon>Mariprofundus</taxon>
    </lineage>
</organism>
<keyword evidence="2" id="KW-0547">Nucleotide-binding</keyword>
<keyword evidence="2" id="KW-0067">ATP-binding</keyword>
<evidence type="ECO:0000313" key="3">
    <source>
        <dbReference type="Proteomes" id="UP000306585"/>
    </source>
</evidence>
<gene>
    <name evidence="2" type="ORF">FEF65_12960</name>
</gene>
<keyword evidence="3" id="KW-1185">Reference proteome</keyword>
<dbReference type="EMBL" id="VBRY01000017">
    <property type="protein sequence ID" value="TLS65464.1"/>
    <property type="molecule type" value="Genomic_DNA"/>
</dbReference>
<dbReference type="AlphaFoldDB" id="A0A5R9GQL3"/>
<proteinExistence type="predicted"/>
<dbReference type="InterPro" id="IPR050334">
    <property type="entry name" value="Molybdenum_import_ModC"/>
</dbReference>
<dbReference type="SUPFAM" id="SSF52540">
    <property type="entry name" value="P-loop containing nucleoside triphosphate hydrolases"/>
    <property type="match status" value="1"/>
</dbReference>
<dbReference type="Gene3D" id="3.40.50.300">
    <property type="entry name" value="P-loop containing nucleotide triphosphate hydrolases"/>
    <property type="match status" value="1"/>
</dbReference>
<evidence type="ECO:0000259" key="1">
    <source>
        <dbReference type="Pfam" id="PF00005"/>
    </source>
</evidence>
<dbReference type="InterPro" id="IPR027417">
    <property type="entry name" value="P-loop_NTPase"/>
</dbReference>